<protein>
    <submittedName>
        <fullName evidence="1">Uncharacterized protein</fullName>
    </submittedName>
</protein>
<reference evidence="1" key="1">
    <citation type="submission" date="2020-04" db="EMBL/GenBank/DDBJ databases">
        <authorList>
            <person name="Chiriac C."/>
            <person name="Salcher M."/>
            <person name="Ghai R."/>
            <person name="Kavagutti S V."/>
        </authorList>
    </citation>
    <scope>NUCLEOTIDE SEQUENCE</scope>
</reference>
<organism evidence="1">
    <name type="scientific">uncultured Caudovirales phage</name>
    <dbReference type="NCBI Taxonomy" id="2100421"/>
    <lineage>
        <taxon>Viruses</taxon>
        <taxon>Duplodnaviria</taxon>
        <taxon>Heunggongvirae</taxon>
        <taxon>Uroviricota</taxon>
        <taxon>Caudoviricetes</taxon>
        <taxon>Peduoviridae</taxon>
        <taxon>Maltschvirus</taxon>
        <taxon>Maltschvirus maltsch</taxon>
    </lineage>
</organism>
<gene>
    <name evidence="1" type="ORF">UFOVP349_42</name>
</gene>
<sequence length="392" mass="42775">MSTSVTLRGGSAAPNRSKLVTGPEQLPLFSLPTCRRDRRMHLARLFWHVNYLDACHGCGAGNGFLSGMVGVAKDHLRSLRRELEELGLIATTLANSNERTIRPLVGVVAAMRAGWIELAWVIAEEIQKAPATLKRMAASLLKNRGPRVDLAKLCRGLKSDEGQEKPRKSSPSLRRSLRGLSSYKECNEETTTIQTQESCKVPSLSPEPAKTASPEEVAAALLLAQKGNLAKPEADLLAKTLTGIGGTVSNIRHALDVMLSKSSISSPAGFLRRAVEAAVAGSPYQLPSSAAPAHAKDSASYRVDDTAKAPREDVLRHQAEQKAKQAREEAQRAAWEALSEPEQTNWVERALAELLPGERVLAVRQRMQSERGEHHRVKATARRLFNESREGK</sequence>
<proteinExistence type="predicted"/>
<name>A0A6J5LY99_9CAUD</name>
<accession>A0A6J5LY99</accession>
<dbReference type="EMBL" id="LR796357">
    <property type="protein sequence ID" value="CAB4139468.1"/>
    <property type="molecule type" value="Genomic_DNA"/>
</dbReference>
<evidence type="ECO:0000313" key="1">
    <source>
        <dbReference type="EMBL" id="CAB4139468.1"/>
    </source>
</evidence>